<dbReference type="Pfam" id="PF13377">
    <property type="entry name" value="Peripla_BP_3"/>
    <property type="match status" value="1"/>
</dbReference>
<dbReference type="CDD" id="cd06267">
    <property type="entry name" value="PBP1_LacI_sugar_binding-like"/>
    <property type="match status" value="1"/>
</dbReference>
<dbReference type="Pfam" id="PF00356">
    <property type="entry name" value="LacI"/>
    <property type="match status" value="1"/>
</dbReference>
<dbReference type="Gene3D" id="1.10.260.40">
    <property type="entry name" value="lambda repressor-like DNA-binding domains"/>
    <property type="match status" value="1"/>
</dbReference>
<dbReference type="SUPFAM" id="SSF47413">
    <property type="entry name" value="lambda repressor-like DNA-binding domains"/>
    <property type="match status" value="1"/>
</dbReference>
<keyword evidence="3" id="KW-0804">Transcription</keyword>
<reference evidence="5" key="1">
    <citation type="journal article" date="2014" name="Int. J. Syst. Evol. Microbiol.">
        <title>Complete genome sequence of Corynebacterium casei LMG S-19264T (=DSM 44701T), isolated from a smear-ripened cheese.</title>
        <authorList>
            <consortium name="US DOE Joint Genome Institute (JGI-PGF)"/>
            <person name="Walter F."/>
            <person name="Albersmeier A."/>
            <person name="Kalinowski J."/>
            <person name="Ruckert C."/>
        </authorList>
    </citation>
    <scope>NUCLEOTIDE SEQUENCE</scope>
    <source>
        <strain evidence="5">VKM Ac-1958</strain>
    </source>
</reference>
<evidence type="ECO:0000313" key="5">
    <source>
        <dbReference type="EMBL" id="GLK01662.1"/>
    </source>
</evidence>
<dbReference type="PROSITE" id="PS50932">
    <property type="entry name" value="HTH_LACI_2"/>
    <property type="match status" value="1"/>
</dbReference>
<dbReference type="PROSITE" id="PS00356">
    <property type="entry name" value="HTH_LACI_1"/>
    <property type="match status" value="1"/>
</dbReference>
<accession>A0A9W6HRQ8</accession>
<evidence type="ECO:0000256" key="1">
    <source>
        <dbReference type="ARBA" id="ARBA00023015"/>
    </source>
</evidence>
<dbReference type="SUPFAM" id="SSF53822">
    <property type="entry name" value="Periplasmic binding protein-like I"/>
    <property type="match status" value="1"/>
</dbReference>
<dbReference type="InterPro" id="IPR000843">
    <property type="entry name" value="HTH_LacI"/>
</dbReference>
<dbReference type="Gene3D" id="3.40.50.2300">
    <property type="match status" value="2"/>
</dbReference>
<feature type="domain" description="HTH lacI-type" evidence="4">
    <location>
        <begin position="2"/>
        <end position="56"/>
    </location>
</feature>
<dbReference type="InterPro" id="IPR046335">
    <property type="entry name" value="LacI/GalR-like_sensor"/>
</dbReference>
<evidence type="ECO:0000313" key="6">
    <source>
        <dbReference type="Proteomes" id="UP001142325"/>
    </source>
</evidence>
<protein>
    <submittedName>
        <fullName evidence="5">LacI family transcriptional regulator</fullName>
    </submittedName>
</protein>
<dbReference type="InterPro" id="IPR010982">
    <property type="entry name" value="Lambda_DNA-bd_dom_sf"/>
</dbReference>
<proteinExistence type="predicted"/>
<dbReference type="EMBL" id="BSET01000001">
    <property type="protein sequence ID" value="GLK01662.1"/>
    <property type="molecule type" value="Genomic_DNA"/>
</dbReference>
<keyword evidence="6" id="KW-1185">Reference proteome</keyword>
<dbReference type="AlphaFoldDB" id="A0A9W6HRQ8"/>
<dbReference type="GO" id="GO:0000976">
    <property type="term" value="F:transcription cis-regulatory region binding"/>
    <property type="evidence" value="ECO:0007669"/>
    <property type="project" value="TreeGrafter"/>
</dbReference>
<dbReference type="SMART" id="SM00354">
    <property type="entry name" value="HTH_LACI"/>
    <property type="match status" value="1"/>
</dbReference>
<dbReference type="CDD" id="cd01392">
    <property type="entry name" value="HTH_LacI"/>
    <property type="match status" value="1"/>
</dbReference>
<evidence type="ECO:0000256" key="2">
    <source>
        <dbReference type="ARBA" id="ARBA00023125"/>
    </source>
</evidence>
<evidence type="ECO:0000256" key="3">
    <source>
        <dbReference type="ARBA" id="ARBA00023163"/>
    </source>
</evidence>
<organism evidence="5 6">
    <name type="scientific">Microbacterium keratanolyticum</name>
    <dbReference type="NCBI Taxonomy" id="67574"/>
    <lineage>
        <taxon>Bacteria</taxon>
        <taxon>Bacillati</taxon>
        <taxon>Actinomycetota</taxon>
        <taxon>Actinomycetes</taxon>
        <taxon>Micrococcales</taxon>
        <taxon>Microbacteriaceae</taxon>
        <taxon>Microbacterium</taxon>
    </lineage>
</organism>
<dbReference type="PANTHER" id="PTHR30146">
    <property type="entry name" value="LACI-RELATED TRANSCRIPTIONAL REPRESSOR"/>
    <property type="match status" value="1"/>
</dbReference>
<evidence type="ECO:0000259" key="4">
    <source>
        <dbReference type="PROSITE" id="PS50932"/>
    </source>
</evidence>
<reference evidence="5" key="2">
    <citation type="submission" date="2023-01" db="EMBL/GenBank/DDBJ databases">
        <authorList>
            <person name="Sun Q."/>
            <person name="Evtushenko L."/>
        </authorList>
    </citation>
    <scope>NUCLEOTIDE SEQUENCE</scope>
    <source>
        <strain evidence="5">VKM Ac-1958</strain>
    </source>
</reference>
<dbReference type="GO" id="GO:0003700">
    <property type="term" value="F:DNA-binding transcription factor activity"/>
    <property type="evidence" value="ECO:0007669"/>
    <property type="project" value="TreeGrafter"/>
</dbReference>
<sequence>MSTLADVAARAGVSKSTASRALNGSGYVSAETHARVTRAAQELGFVAHPGAASLATGRTQTVAVILPRADRWYFAELLDGVQEELLTGGLDLMLYNGADGSEGRARMLDHAISRRRFDGVIAVGIEPEAHEIERLLKARRPIVTIGPHSEGASSIMLDDRLTAHVATEHLIDLGHTDIAFLGGPADPQRAGFGDALRIRGYLDAMAEAGLEDAARIVPAESSVPGGYAAAGDLLGNKRTRPTGLLAVCDETAVGAMIAARRMAISIPGELSVVGIDDHQYAEMFGLTTMRQHPREQGRTAVRLLQERMQNPDAPLARRVEASALVVRNSTAPRG</sequence>
<comment type="caution">
    <text evidence="5">The sequence shown here is derived from an EMBL/GenBank/DDBJ whole genome shotgun (WGS) entry which is preliminary data.</text>
</comment>
<gene>
    <name evidence="5" type="primary">rbsR_2</name>
    <name evidence="5" type="ORF">GCM10017596_13770</name>
</gene>
<dbReference type="RefSeq" id="WP_204939291.1">
    <property type="nucleotide sequence ID" value="NZ_BAAAUM010000001.1"/>
</dbReference>
<keyword evidence="1" id="KW-0805">Transcription regulation</keyword>
<keyword evidence="2" id="KW-0238">DNA-binding</keyword>
<name>A0A9W6HRQ8_9MICO</name>
<dbReference type="PANTHER" id="PTHR30146:SF153">
    <property type="entry name" value="LACTOSE OPERON REPRESSOR"/>
    <property type="match status" value="1"/>
</dbReference>
<dbReference type="InterPro" id="IPR028082">
    <property type="entry name" value="Peripla_BP_I"/>
</dbReference>
<dbReference type="Proteomes" id="UP001142325">
    <property type="component" value="Unassembled WGS sequence"/>
</dbReference>